<dbReference type="Gene3D" id="2.30.270.10">
    <property type="entry name" value="duf1285 protein"/>
    <property type="match status" value="1"/>
</dbReference>
<dbReference type="Pfam" id="PF06938">
    <property type="entry name" value="DUF1285_N"/>
    <property type="match status" value="1"/>
</dbReference>
<dbReference type="Pfam" id="PF21028">
    <property type="entry name" value="DUF1285_C"/>
    <property type="match status" value="1"/>
</dbReference>
<accession>A0A380TL79</accession>
<sequence>MRIDRDGRWYYHGSPIDRKELVCLFAQTLRRAGDGSYWLVTPVEAARIVVEDAPFVAVEAFLGGEGRKRTVSLRTNIDEIITVNAEHPLYVVMDAATGEPAPYVQLDAGLIARLSRSVYYELVNAGGEEAVAGKRQYGVWSCGQFFCLGSLDEAT</sequence>
<name>A0A380TL79_9ZZZZ</name>
<dbReference type="EMBL" id="UIDG01000621">
    <property type="protein sequence ID" value="SUS08434.1"/>
    <property type="molecule type" value="Genomic_DNA"/>
</dbReference>
<dbReference type="InterPro" id="IPR023361">
    <property type="entry name" value="DUF1285_beta_roll_sf"/>
</dbReference>
<dbReference type="AlphaFoldDB" id="A0A380TL79"/>
<evidence type="ECO:0000313" key="3">
    <source>
        <dbReference type="EMBL" id="SUS08434.1"/>
    </source>
</evidence>
<evidence type="ECO:0000259" key="1">
    <source>
        <dbReference type="Pfam" id="PF06938"/>
    </source>
</evidence>
<dbReference type="InterPro" id="IPR048341">
    <property type="entry name" value="DUF1285_N"/>
</dbReference>
<reference evidence="3" key="1">
    <citation type="submission" date="2018-07" db="EMBL/GenBank/DDBJ databases">
        <authorList>
            <person name="Quirk P.G."/>
            <person name="Krulwich T.A."/>
        </authorList>
    </citation>
    <scope>NUCLEOTIDE SEQUENCE</scope>
</reference>
<dbReference type="Gene3D" id="3.10.540.10">
    <property type="entry name" value="duf1285 like domain"/>
    <property type="match status" value="1"/>
</dbReference>
<protein>
    <recommendedName>
        <fullName evidence="4">Proteophosphoglycan</fullName>
    </recommendedName>
</protein>
<dbReference type="InterPro" id="IPR048342">
    <property type="entry name" value="DUF1285_C"/>
</dbReference>
<proteinExistence type="predicted"/>
<feature type="domain" description="DUF1285" evidence="1">
    <location>
        <begin position="1"/>
        <end position="53"/>
    </location>
</feature>
<feature type="domain" description="DUF1285" evidence="2">
    <location>
        <begin position="54"/>
        <end position="148"/>
    </location>
</feature>
<dbReference type="PIRSF" id="PIRSF029557">
    <property type="entry name" value="UCP029557"/>
    <property type="match status" value="1"/>
</dbReference>
<evidence type="ECO:0008006" key="4">
    <source>
        <dbReference type="Google" id="ProtNLM"/>
    </source>
</evidence>
<gene>
    <name evidence="3" type="ORF">DF3PB_680005</name>
</gene>
<evidence type="ECO:0000259" key="2">
    <source>
        <dbReference type="Pfam" id="PF21028"/>
    </source>
</evidence>
<dbReference type="InterPro" id="IPR010707">
    <property type="entry name" value="DUF1285"/>
</dbReference>
<organism evidence="3">
    <name type="scientific">metagenome</name>
    <dbReference type="NCBI Taxonomy" id="256318"/>
    <lineage>
        <taxon>unclassified sequences</taxon>
        <taxon>metagenomes</taxon>
    </lineage>
</organism>